<reference evidence="1" key="1">
    <citation type="submission" date="2020-04" db="EMBL/GenBank/DDBJ databases">
        <authorList>
            <person name="Chiriac C."/>
            <person name="Salcher M."/>
            <person name="Ghai R."/>
            <person name="Kavagutti S V."/>
        </authorList>
    </citation>
    <scope>NUCLEOTIDE SEQUENCE</scope>
</reference>
<feature type="non-terminal residue" evidence="1">
    <location>
        <position position="1"/>
    </location>
</feature>
<proteinExistence type="predicted"/>
<gene>
    <name evidence="1" type="ORF">UFOVP623_1</name>
</gene>
<dbReference type="EMBL" id="LR796593">
    <property type="protein sequence ID" value="CAB4153358.1"/>
    <property type="molecule type" value="Genomic_DNA"/>
</dbReference>
<accession>A0A6J5N3Q2</accession>
<protein>
    <submittedName>
        <fullName evidence="1">Uncharacterized protein</fullName>
    </submittedName>
</protein>
<organism evidence="1">
    <name type="scientific">uncultured Caudovirales phage</name>
    <dbReference type="NCBI Taxonomy" id="2100421"/>
    <lineage>
        <taxon>Viruses</taxon>
        <taxon>Duplodnaviria</taxon>
        <taxon>Heunggongvirae</taxon>
        <taxon>Uroviricota</taxon>
        <taxon>Caudoviricetes</taxon>
        <taxon>Peduoviridae</taxon>
        <taxon>Maltschvirus</taxon>
        <taxon>Maltschvirus maltsch</taxon>
    </lineage>
</organism>
<sequence>ETPFIVKFRVVVKKQQFLLSINIIVTFELVTKFARPLSVIARHSH</sequence>
<evidence type="ECO:0000313" key="1">
    <source>
        <dbReference type="EMBL" id="CAB4153358.1"/>
    </source>
</evidence>
<name>A0A6J5N3Q2_9CAUD</name>